<accession>A0AAV5HUI4</accession>
<protein>
    <recommendedName>
        <fullName evidence="1">DUF4218 domain-containing protein</fullName>
    </recommendedName>
</protein>
<dbReference type="PANTHER" id="PTHR48258:SF15">
    <property type="entry name" value="OS02G0543900 PROTEIN"/>
    <property type="match status" value="1"/>
</dbReference>
<organism evidence="2 3">
    <name type="scientific">Rubroshorea leprosula</name>
    <dbReference type="NCBI Taxonomy" id="152421"/>
    <lineage>
        <taxon>Eukaryota</taxon>
        <taxon>Viridiplantae</taxon>
        <taxon>Streptophyta</taxon>
        <taxon>Embryophyta</taxon>
        <taxon>Tracheophyta</taxon>
        <taxon>Spermatophyta</taxon>
        <taxon>Magnoliopsida</taxon>
        <taxon>eudicotyledons</taxon>
        <taxon>Gunneridae</taxon>
        <taxon>Pentapetalae</taxon>
        <taxon>rosids</taxon>
        <taxon>malvids</taxon>
        <taxon>Malvales</taxon>
        <taxon>Dipterocarpaceae</taxon>
        <taxon>Rubroshorea</taxon>
    </lineage>
</organism>
<keyword evidence="3" id="KW-1185">Reference proteome</keyword>
<name>A0AAV5HUI4_9ROSI</name>
<evidence type="ECO:0000259" key="1">
    <source>
        <dbReference type="Pfam" id="PF13960"/>
    </source>
</evidence>
<dbReference type="PANTHER" id="PTHR48258">
    <property type="entry name" value="DUF4218 DOMAIN-CONTAINING PROTEIN-RELATED"/>
    <property type="match status" value="1"/>
</dbReference>
<evidence type="ECO:0000313" key="3">
    <source>
        <dbReference type="Proteomes" id="UP001054252"/>
    </source>
</evidence>
<comment type="caution">
    <text evidence="2">The sequence shown here is derived from an EMBL/GenBank/DDBJ whole genome shotgun (WGS) entry which is preliminary data.</text>
</comment>
<dbReference type="InterPro" id="IPR025452">
    <property type="entry name" value="DUF4218"/>
</dbReference>
<dbReference type="Pfam" id="PF13960">
    <property type="entry name" value="DUF4218"/>
    <property type="match status" value="1"/>
</dbReference>
<dbReference type="AlphaFoldDB" id="A0AAV5HUI4"/>
<gene>
    <name evidence="2" type="ORF">SLEP1_g3722</name>
</gene>
<sequence length="261" mass="30757">MTAKEKDAFFKVLKDIKLPDEYSLAIRGSLPKRVASIIIELCHLFKCLCAKVLKESDLDELKSQSAMILCEMEKIFPPSFFTMMVHLIMHLAEKVKLGGAVAYRWMYPIERYLEGVETRCNRPLRYDDEDDIEHSNEGVLRIKLDSQSLLQAHRYIFFNTYEVTPFIEQHKDFLKKQHRSLRLSQFQIERHHSLTFHEWFHDRVTRMEQQGYAIFQKIKWLSKEPSDVALTYSGYLVNGLRFHTKTHEKNLKTQNSGVAVI</sequence>
<dbReference type="Proteomes" id="UP001054252">
    <property type="component" value="Unassembled WGS sequence"/>
</dbReference>
<reference evidence="2 3" key="1">
    <citation type="journal article" date="2021" name="Commun. Biol.">
        <title>The genome of Shorea leprosula (Dipterocarpaceae) highlights the ecological relevance of drought in aseasonal tropical rainforests.</title>
        <authorList>
            <person name="Ng K.K.S."/>
            <person name="Kobayashi M.J."/>
            <person name="Fawcett J.A."/>
            <person name="Hatakeyama M."/>
            <person name="Paape T."/>
            <person name="Ng C.H."/>
            <person name="Ang C.C."/>
            <person name="Tnah L.H."/>
            <person name="Lee C.T."/>
            <person name="Nishiyama T."/>
            <person name="Sese J."/>
            <person name="O'Brien M.J."/>
            <person name="Copetti D."/>
            <person name="Mohd Noor M.I."/>
            <person name="Ong R.C."/>
            <person name="Putra M."/>
            <person name="Sireger I.Z."/>
            <person name="Indrioko S."/>
            <person name="Kosugi Y."/>
            <person name="Izuno A."/>
            <person name="Isagi Y."/>
            <person name="Lee S.L."/>
            <person name="Shimizu K.K."/>
        </authorList>
    </citation>
    <scope>NUCLEOTIDE SEQUENCE [LARGE SCALE GENOMIC DNA]</scope>
    <source>
        <strain evidence="2">214</strain>
    </source>
</reference>
<proteinExistence type="predicted"/>
<dbReference type="EMBL" id="BPVZ01000003">
    <property type="protein sequence ID" value="GKU89599.1"/>
    <property type="molecule type" value="Genomic_DNA"/>
</dbReference>
<feature type="domain" description="DUF4218" evidence="1">
    <location>
        <begin position="48"/>
        <end position="116"/>
    </location>
</feature>
<evidence type="ECO:0000313" key="2">
    <source>
        <dbReference type="EMBL" id="GKU89599.1"/>
    </source>
</evidence>